<feature type="transmembrane region" description="Helical" evidence="8">
    <location>
        <begin position="9"/>
        <end position="30"/>
    </location>
</feature>
<gene>
    <name evidence="11" type="ORF">SAMN05444406_1413</name>
</gene>
<feature type="compositionally biased region" description="Basic residues" evidence="9">
    <location>
        <begin position="270"/>
        <end position="284"/>
    </location>
</feature>
<dbReference type="InterPro" id="IPR051789">
    <property type="entry name" value="Bact_Polyamine_Transport"/>
</dbReference>
<feature type="region of interest" description="Disordered" evidence="9">
    <location>
        <begin position="261"/>
        <end position="284"/>
    </location>
</feature>
<keyword evidence="6 8" id="KW-1133">Transmembrane helix</keyword>
<keyword evidence="7 8" id="KW-0472">Membrane</keyword>
<feature type="domain" description="ABC transmembrane type-1" evidence="10">
    <location>
        <begin position="60"/>
        <end position="252"/>
    </location>
</feature>
<evidence type="ECO:0000313" key="12">
    <source>
        <dbReference type="Proteomes" id="UP000198577"/>
    </source>
</evidence>
<proteinExistence type="inferred from homology"/>
<keyword evidence="5 8" id="KW-0812">Transmembrane</keyword>
<comment type="similarity">
    <text evidence="2">Belongs to the binding-protein-dependent transport system permease family. CysTW subfamily.</text>
</comment>
<evidence type="ECO:0000256" key="7">
    <source>
        <dbReference type="ARBA" id="ARBA00023136"/>
    </source>
</evidence>
<feature type="transmembrane region" description="Helical" evidence="8">
    <location>
        <begin position="234"/>
        <end position="252"/>
    </location>
</feature>
<dbReference type="GO" id="GO:0055085">
    <property type="term" value="P:transmembrane transport"/>
    <property type="evidence" value="ECO:0007669"/>
    <property type="project" value="InterPro"/>
</dbReference>
<dbReference type="CDD" id="cd06261">
    <property type="entry name" value="TM_PBP2"/>
    <property type="match status" value="1"/>
</dbReference>
<evidence type="ECO:0000313" key="11">
    <source>
        <dbReference type="EMBL" id="SFQ41457.1"/>
    </source>
</evidence>
<reference evidence="11 12" key="1">
    <citation type="submission" date="2016-10" db="EMBL/GenBank/DDBJ databases">
        <authorList>
            <person name="de Groot N.N."/>
        </authorList>
    </citation>
    <scope>NUCLEOTIDE SEQUENCE [LARGE SCALE GENOMIC DNA]</scope>
    <source>
        <strain evidence="11 12">DSM 20678</strain>
    </source>
</reference>
<keyword evidence="3 8" id="KW-0813">Transport</keyword>
<dbReference type="OrthoDB" id="9782004at2"/>
<dbReference type="PANTHER" id="PTHR43848">
    <property type="entry name" value="PUTRESCINE TRANSPORT SYSTEM PERMEASE PROTEIN POTI"/>
    <property type="match status" value="1"/>
</dbReference>
<dbReference type="EMBL" id="FOXR01000041">
    <property type="protein sequence ID" value="SFQ41457.1"/>
    <property type="molecule type" value="Genomic_DNA"/>
</dbReference>
<evidence type="ECO:0000256" key="5">
    <source>
        <dbReference type="ARBA" id="ARBA00022692"/>
    </source>
</evidence>
<evidence type="ECO:0000256" key="1">
    <source>
        <dbReference type="ARBA" id="ARBA00004651"/>
    </source>
</evidence>
<name>A0A1I5YC36_9FIRM</name>
<organism evidence="11 12">
    <name type="scientific">Caldicoprobacter faecalis</name>
    <dbReference type="NCBI Taxonomy" id="937334"/>
    <lineage>
        <taxon>Bacteria</taxon>
        <taxon>Bacillati</taxon>
        <taxon>Bacillota</taxon>
        <taxon>Clostridia</taxon>
        <taxon>Caldicoprobacterales</taxon>
        <taxon>Caldicoprobacteraceae</taxon>
        <taxon>Caldicoprobacter</taxon>
    </lineage>
</organism>
<dbReference type="InterPro" id="IPR000515">
    <property type="entry name" value="MetI-like"/>
</dbReference>
<feature type="transmembrane region" description="Helical" evidence="8">
    <location>
        <begin position="204"/>
        <end position="222"/>
    </location>
</feature>
<dbReference type="GO" id="GO:0005886">
    <property type="term" value="C:plasma membrane"/>
    <property type="evidence" value="ECO:0007669"/>
    <property type="project" value="UniProtKB-SubCell"/>
</dbReference>
<protein>
    <submittedName>
        <fullName evidence="11">Spermidine/putrescine transport system permease protein</fullName>
    </submittedName>
</protein>
<dbReference type="Gene3D" id="1.10.3720.10">
    <property type="entry name" value="MetI-like"/>
    <property type="match status" value="1"/>
</dbReference>
<evidence type="ECO:0000256" key="8">
    <source>
        <dbReference type="RuleBase" id="RU363032"/>
    </source>
</evidence>
<dbReference type="InterPro" id="IPR035906">
    <property type="entry name" value="MetI-like_sf"/>
</dbReference>
<dbReference type="RefSeq" id="WP_025748246.1">
    <property type="nucleotide sequence ID" value="NZ_FOXR01000041.1"/>
</dbReference>
<evidence type="ECO:0000259" key="10">
    <source>
        <dbReference type="PROSITE" id="PS50928"/>
    </source>
</evidence>
<sequence length="284" mass="31677">MVGRIIKRVYLYLIFLFLYAPIVVLVAYSFNESRSRGRWGGFTLRWYAELFRDTEVLRALYNTLAIAVLSAVIATVIGTAAAIGIHEMKRIKKVIVMNLTYLPVINPDIVTGVSLMLLFVFTKPFTQLGLGFFTMLLAHITFNIPYVILSVLPKLKQLDKHVYEAALDLGATPSYALRKVVIPQIMPGIVTGFLLAFTLSIDDFVISFFTTGSGVSNIAIYVYSMARRGVNPKINALSTIMFVTVLALLLIVNKRMSKDNPKVKESVRSTTHHLKKRGLVKSPG</sequence>
<evidence type="ECO:0000256" key="9">
    <source>
        <dbReference type="SAM" id="MobiDB-lite"/>
    </source>
</evidence>
<evidence type="ECO:0000256" key="6">
    <source>
        <dbReference type="ARBA" id="ARBA00022989"/>
    </source>
</evidence>
<dbReference type="Pfam" id="PF00528">
    <property type="entry name" value="BPD_transp_1"/>
    <property type="match status" value="1"/>
</dbReference>
<evidence type="ECO:0000256" key="3">
    <source>
        <dbReference type="ARBA" id="ARBA00022448"/>
    </source>
</evidence>
<feature type="transmembrane region" description="Helical" evidence="8">
    <location>
        <begin position="95"/>
        <end position="122"/>
    </location>
</feature>
<evidence type="ECO:0000256" key="2">
    <source>
        <dbReference type="ARBA" id="ARBA00007069"/>
    </source>
</evidence>
<dbReference type="SUPFAM" id="SSF161098">
    <property type="entry name" value="MetI-like"/>
    <property type="match status" value="1"/>
</dbReference>
<dbReference type="AlphaFoldDB" id="A0A1I5YC36"/>
<accession>A0A1I5YC36</accession>
<keyword evidence="4" id="KW-1003">Cell membrane</keyword>
<dbReference type="PANTHER" id="PTHR43848:SF2">
    <property type="entry name" value="PUTRESCINE TRANSPORT SYSTEM PERMEASE PROTEIN POTI"/>
    <property type="match status" value="1"/>
</dbReference>
<keyword evidence="12" id="KW-1185">Reference proteome</keyword>
<evidence type="ECO:0000256" key="4">
    <source>
        <dbReference type="ARBA" id="ARBA00022475"/>
    </source>
</evidence>
<feature type="transmembrane region" description="Helical" evidence="8">
    <location>
        <begin position="180"/>
        <end position="198"/>
    </location>
</feature>
<dbReference type="STRING" id="937334.SAMN05444406_1413"/>
<dbReference type="Proteomes" id="UP000198577">
    <property type="component" value="Unassembled WGS sequence"/>
</dbReference>
<feature type="transmembrane region" description="Helical" evidence="8">
    <location>
        <begin position="59"/>
        <end position="83"/>
    </location>
</feature>
<feature type="transmembrane region" description="Helical" evidence="8">
    <location>
        <begin position="128"/>
        <end position="152"/>
    </location>
</feature>
<dbReference type="PROSITE" id="PS50928">
    <property type="entry name" value="ABC_TM1"/>
    <property type="match status" value="1"/>
</dbReference>
<comment type="subcellular location">
    <subcellularLocation>
        <location evidence="1 8">Cell membrane</location>
        <topology evidence="1 8">Multi-pass membrane protein</topology>
    </subcellularLocation>
</comment>